<gene>
    <name evidence="10" type="ORF">GE061_006162</name>
</gene>
<dbReference type="EMBL" id="WIXP02000014">
    <property type="protein sequence ID" value="KAF6199864.1"/>
    <property type="molecule type" value="Genomic_DNA"/>
</dbReference>
<reference evidence="10" key="1">
    <citation type="journal article" date="2021" name="Mol. Ecol. Resour.">
        <title>Apolygus lucorum genome provides insights into omnivorousness and mesophyll feeding.</title>
        <authorList>
            <person name="Liu Y."/>
            <person name="Liu H."/>
            <person name="Wang H."/>
            <person name="Huang T."/>
            <person name="Liu B."/>
            <person name="Yang B."/>
            <person name="Yin L."/>
            <person name="Li B."/>
            <person name="Zhang Y."/>
            <person name="Zhang S."/>
            <person name="Jiang F."/>
            <person name="Zhang X."/>
            <person name="Ren Y."/>
            <person name="Wang B."/>
            <person name="Wang S."/>
            <person name="Lu Y."/>
            <person name="Wu K."/>
            <person name="Fan W."/>
            <person name="Wang G."/>
        </authorList>
    </citation>
    <scope>NUCLEOTIDE SEQUENCE</scope>
    <source>
        <strain evidence="10">12Hb</strain>
    </source>
</reference>
<evidence type="ECO:0000313" key="11">
    <source>
        <dbReference type="Proteomes" id="UP000466442"/>
    </source>
</evidence>
<evidence type="ECO:0000256" key="8">
    <source>
        <dbReference type="SAM" id="Phobius"/>
    </source>
</evidence>
<evidence type="ECO:0000256" key="7">
    <source>
        <dbReference type="ARBA" id="ARBA00023136"/>
    </source>
</evidence>
<dbReference type="FunFam" id="1.20.1250.20:FF:000218">
    <property type="entry name" value="facilitated trehalose transporter Tret1"/>
    <property type="match status" value="1"/>
</dbReference>
<feature type="transmembrane region" description="Helical" evidence="8">
    <location>
        <begin position="118"/>
        <end position="138"/>
    </location>
</feature>
<dbReference type="Proteomes" id="UP000466442">
    <property type="component" value="Unassembled WGS sequence"/>
</dbReference>
<evidence type="ECO:0000256" key="1">
    <source>
        <dbReference type="ARBA" id="ARBA00004651"/>
    </source>
</evidence>
<feature type="domain" description="Major facilitator superfamily (MFS) profile" evidence="9">
    <location>
        <begin position="23"/>
        <end position="450"/>
    </location>
</feature>
<feature type="transmembrane region" description="Helical" evidence="8">
    <location>
        <begin position="358"/>
        <end position="383"/>
    </location>
</feature>
<keyword evidence="7 8" id="KW-0472">Membrane</keyword>
<keyword evidence="6 8" id="KW-1133">Transmembrane helix</keyword>
<dbReference type="Gene3D" id="1.20.1250.20">
    <property type="entry name" value="MFS general substrate transporter like domains"/>
    <property type="match status" value="1"/>
</dbReference>
<accession>A0A8S9WUH5</accession>
<dbReference type="InterPro" id="IPR020846">
    <property type="entry name" value="MFS_dom"/>
</dbReference>
<feature type="transmembrane region" description="Helical" evidence="8">
    <location>
        <begin position="60"/>
        <end position="84"/>
    </location>
</feature>
<name>A0A8S9WUH5_APOLU</name>
<organism evidence="10 11">
    <name type="scientific">Apolygus lucorum</name>
    <name type="common">Small green plant bug</name>
    <name type="synonym">Lygocoris lucorum</name>
    <dbReference type="NCBI Taxonomy" id="248454"/>
    <lineage>
        <taxon>Eukaryota</taxon>
        <taxon>Metazoa</taxon>
        <taxon>Ecdysozoa</taxon>
        <taxon>Arthropoda</taxon>
        <taxon>Hexapoda</taxon>
        <taxon>Insecta</taxon>
        <taxon>Pterygota</taxon>
        <taxon>Neoptera</taxon>
        <taxon>Paraneoptera</taxon>
        <taxon>Hemiptera</taxon>
        <taxon>Heteroptera</taxon>
        <taxon>Panheteroptera</taxon>
        <taxon>Cimicomorpha</taxon>
        <taxon>Miridae</taxon>
        <taxon>Mirini</taxon>
        <taxon>Apolygus</taxon>
    </lineage>
</organism>
<evidence type="ECO:0000259" key="9">
    <source>
        <dbReference type="PROSITE" id="PS50850"/>
    </source>
</evidence>
<sequence length="464" mass="50464">MESPEGTVLPTGRNAGVVKQVISSGIVSIGPLMIGMMQGWTSPMALQLQREDSPVGSMSAMEIANLTTIPGYFGFFLTLAIVYITDRWGRKPALIASAGPSIIGYIVIMFATTIPLLYFGKILGTLAAVCVTVSPMYVSETTHESIRGKLIATCTMQINVGILVGYVLGRYLDFKWFNGFYAVVPAVFVALILLLPETPYFLMAKSREDDAKKSLLWLRGGDVRLAEDELATIKNSKPDDTQEKVTFWQEMKTRASRLALIISLLGFVFQTLSGIYPIINYAGLIFEEAGSPLDPNDSAIVTAVLNLVASFLNLFLIDRFGRKPLLYVSFIGGGVSLTILSVFLYIQQHSGVNETQWGWIPMGSLGMFIFCYGVGLASVPGVLMNEMSPTNVKAVMGTLIGIVGGGLMTAIVQTFPILSEQIGLWFCFAIPAVSNTAGIFFTMFLVRETKGKTLTQIANELNNK</sequence>
<dbReference type="PANTHER" id="PTHR48021:SF1">
    <property type="entry name" value="GH07001P-RELATED"/>
    <property type="match status" value="1"/>
</dbReference>
<feature type="transmembrane region" description="Helical" evidence="8">
    <location>
        <begin position="150"/>
        <end position="168"/>
    </location>
</feature>
<comment type="subcellular location">
    <subcellularLocation>
        <location evidence="1">Cell membrane</location>
        <topology evidence="1">Multi-pass membrane protein</topology>
    </subcellularLocation>
</comment>
<dbReference type="InterPro" id="IPR005828">
    <property type="entry name" value="MFS_sugar_transport-like"/>
</dbReference>
<evidence type="ECO:0000313" key="10">
    <source>
        <dbReference type="EMBL" id="KAF6199864.1"/>
    </source>
</evidence>
<dbReference type="InterPro" id="IPR050549">
    <property type="entry name" value="MFS_Trehalose_Transporter"/>
</dbReference>
<feature type="transmembrane region" description="Helical" evidence="8">
    <location>
        <begin position="180"/>
        <end position="203"/>
    </location>
</feature>
<feature type="transmembrane region" description="Helical" evidence="8">
    <location>
        <begin position="324"/>
        <end position="346"/>
    </location>
</feature>
<dbReference type="InterPro" id="IPR036259">
    <property type="entry name" value="MFS_trans_sf"/>
</dbReference>
<feature type="transmembrane region" description="Helical" evidence="8">
    <location>
        <begin position="93"/>
        <end position="112"/>
    </location>
</feature>
<feature type="transmembrane region" description="Helical" evidence="8">
    <location>
        <begin position="258"/>
        <end position="279"/>
    </location>
</feature>
<evidence type="ECO:0000256" key="3">
    <source>
        <dbReference type="ARBA" id="ARBA00022475"/>
    </source>
</evidence>
<evidence type="ECO:0000256" key="4">
    <source>
        <dbReference type="ARBA" id="ARBA00022597"/>
    </source>
</evidence>
<evidence type="ECO:0000256" key="6">
    <source>
        <dbReference type="ARBA" id="ARBA00022989"/>
    </source>
</evidence>
<keyword evidence="3" id="KW-1003">Cell membrane</keyword>
<dbReference type="OrthoDB" id="6612291at2759"/>
<dbReference type="PANTHER" id="PTHR48021">
    <property type="match status" value="1"/>
</dbReference>
<keyword evidence="5 8" id="KW-0812">Transmembrane</keyword>
<dbReference type="Pfam" id="PF00083">
    <property type="entry name" value="Sugar_tr"/>
    <property type="match status" value="1"/>
</dbReference>
<feature type="transmembrane region" description="Helical" evidence="8">
    <location>
        <begin position="21"/>
        <end position="40"/>
    </location>
</feature>
<dbReference type="GO" id="GO:0005886">
    <property type="term" value="C:plasma membrane"/>
    <property type="evidence" value="ECO:0007669"/>
    <property type="project" value="UniProtKB-SubCell"/>
</dbReference>
<evidence type="ECO:0000256" key="5">
    <source>
        <dbReference type="ARBA" id="ARBA00022692"/>
    </source>
</evidence>
<proteinExistence type="predicted"/>
<dbReference type="PROSITE" id="PS50850">
    <property type="entry name" value="MFS"/>
    <property type="match status" value="1"/>
</dbReference>
<keyword evidence="2" id="KW-0813">Transport</keyword>
<feature type="transmembrane region" description="Helical" evidence="8">
    <location>
        <begin position="299"/>
        <end position="317"/>
    </location>
</feature>
<comment type="caution">
    <text evidence="10">The sequence shown here is derived from an EMBL/GenBank/DDBJ whole genome shotgun (WGS) entry which is preliminary data.</text>
</comment>
<dbReference type="AlphaFoldDB" id="A0A8S9WUH5"/>
<feature type="transmembrane region" description="Helical" evidence="8">
    <location>
        <begin position="395"/>
        <end position="416"/>
    </location>
</feature>
<protein>
    <recommendedName>
        <fullName evidence="9">Major facilitator superfamily (MFS) profile domain-containing protein</fullName>
    </recommendedName>
</protein>
<dbReference type="GO" id="GO:0022857">
    <property type="term" value="F:transmembrane transporter activity"/>
    <property type="evidence" value="ECO:0007669"/>
    <property type="project" value="InterPro"/>
</dbReference>
<dbReference type="SUPFAM" id="SSF103473">
    <property type="entry name" value="MFS general substrate transporter"/>
    <property type="match status" value="1"/>
</dbReference>
<evidence type="ECO:0000256" key="2">
    <source>
        <dbReference type="ARBA" id="ARBA00022448"/>
    </source>
</evidence>
<feature type="transmembrane region" description="Helical" evidence="8">
    <location>
        <begin position="422"/>
        <end position="446"/>
    </location>
</feature>
<keyword evidence="11" id="KW-1185">Reference proteome</keyword>
<keyword evidence="4" id="KW-0762">Sugar transport</keyword>